<comment type="caution">
    <text evidence="1">The sequence shown here is derived from an EMBL/GenBank/DDBJ whole genome shotgun (WGS) entry which is preliminary data.</text>
</comment>
<evidence type="ECO:0000313" key="1">
    <source>
        <dbReference type="EMBL" id="MXN99277.1"/>
    </source>
</evidence>
<dbReference type="RefSeq" id="WP_160784697.1">
    <property type="nucleotide sequence ID" value="NZ_CP086610.1"/>
</dbReference>
<gene>
    <name evidence="1" type="ORF">GR156_03115</name>
</gene>
<dbReference type="Proteomes" id="UP000440304">
    <property type="component" value="Unassembled WGS sequence"/>
</dbReference>
<dbReference type="AlphaFoldDB" id="A0A6N8TDI3"/>
<sequence>MAADKNPDPTTKVSVEKDAKGRYFFALTYRGVTYPVNGPFANPLQAAAAGQAVLNRLEAQEKARKA</sequence>
<organism evidence="1 2">
    <name type="scientific">Shinella zoogloeoides</name>
    <name type="common">Crabtreella saccharophila</name>
    <dbReference type="NCBI Taxonomy" id="352475"/>
    <lineage>
        <taxon>Bacteria</taxon>
        <taxon>Pseudomonadati</taxon>
        <taxon>Pseudomonadota</taxon>
        <taxon>Alphaproteobacteria</taxon>
        <taxon>Hyphomicrobiales</taxon>
        <taxon>Rhizobiaceae</taxon>
        <taxon>Shinella</taxon>
    </lineage>
</organism>
<protein>
    <recommendedName>
        <fullName evidence="3">DUF1508 domain-containing protein</fullName>
    </recommendedName>
</protein>
<evidence type="ECO:0008006" key="3">
    <source>
        <dbReference type="Google" id="ProtNLM"/>
    </source>
</evidence>
<name>A0A6N8TDI3_SHIZO</name>
<reference evidence="1 2" key="1">
    <citation type="submission" date="2019-12" db="EMBL/GenBank/DDBJ databases">
        <title>Shinella granuli gen. nov., sp. nov., and proposal of the reclassification of Zoogloea ramigera ATCC 19623 as Shinella zoogloeoides sp. nov.</title>
        <authorList>
            <person name="Gao J."/>
        </authorList>
    </citation>
    <scope>NUCLEOTIDE SEQUENCE [LARGE SCALE GENOMIC DNA]</scope>
    <source>
        <strain evidence="1 2">DSM 287</strain>
    </source>
</reference>
<accession>A0A6N8TDI3</accession>
<dbReference type="EMBL" id="WUML01000002">
    <property type="protein sequence ID" value="MXN99277.1"/>
    <property type="molecule type" value="Genomic_DNA"/>
</dbReference>
<evidence type="ECO:0000313" key="2">
    <source>
        <dbReference type="Proteomes" id="UP000440304"/>
    </source>
</evidence>
<dbReference type="OrthoDB" id="8282058at2"/>
<proteinExistence type="predicted"/>